<dbReference type="GeneID" id="54410497"/>
<keyword evidence="1" id="KW-1133">Transmembrane helix</keyword>
<evidence type="ECO:0000313" key="2">
    <source>
        <dbReference type="EMBL" id="KAF2133282.1"/>
    </source>
</evidence>
<dbReference type="AlphaFoldDB" id="A0A6A6AMS5"/>
<keyword evidence="1" id="KW-0812">Transmembrane</keyword>
<reference evidence="2" key="1">
    <citation type="journal article" date="2020" name="Stud. Mycol.">
        <title>101 Dothideomycetes genomes: a test case for predicting lifestyles and emergence of pathogens.</title>
        <authorList>
            <person name="Haridas S."/>
            <person name="Albert R."/>
            <person name="Binder M."/>
            <person name="Bloem J."/>
            <person name="Labutti K."/>
            <person name="Salamov A."/>
            <person name="Andreopoulos B."/>
            <person name="Baker S."/>
            <person name="Barry K."/>
            <person name="Bills G."/>
            <person name="Bluhm B."/>
            <person name="Cannon C."/>
            <person name="Castanera R."/>
            <person name="Culley D."/>
            <person name="Daum C."/>
            <person name="Ezra D."/>
            <person name="Gonzalez J."/>
            <person name="Henrissat B."/>
            <person name="Kuo A."/>
            <person name="Liang C."/>
            <person name="Lipzen A."/>
            <person name="Lutzoni F."/>
            <person name="Magnuson J."/>
            <person name="Mondo S."/>
            <person name="Nolan M."/>
            <person name="Ohm R."/>
            <person name="Pangilinan J."/>
            <person name="Park H.-J."/>
            <person name="Ramirez L."/>
            <person name="Alfaro M."/>
            <person name="Sun H."/>
            <person name="Tritt A."/>
            <person name="Yoshinaga Y."/>
            <person name="Zwiers L.-H."/>
            <person name="Turgeon B."/>
            <person name="Goodwin S."/>
            <person name="Spatafora J."/>
            <person name="Crous P."/>
            <person name="Grigoriev I."/>
        </authorList>
    </citation>
    <scope>NUCLEOTIDE SEQUENCE</scope>
    <source>
        <strain evidence="2">CBS 119687</strain>
    </source>
</reference>
<evidence type="ECO:0000256" key="1">
    <source>
        <dbReference type="SAM" id="Phobius"/>
    </source>
</evidence>
<name>A0A6A6AMS5_9PLEO</name>
<protein>
    <submittedName>
        <fullName evidence="2">Uncharacterized protein</fullName>
    </submittedName>
</protein>
<evidence type="ECO:0000313" key="3">
    <source>
        <dbReference type="Proteomes" id="UP000799771"/>
    </source>
</evidence>
<gene>
    <name evidence="2" type="ORF">P153DRAFT_381721</name>
</gene>
<keyword evidence="1" id="KW-0472">Membrane</keyword>
<feature type="transmembrane region" description="Helical" evidence="1">
    <location>
        <begin position="15"/>
        <end position="44"/>
    </location>
</feature>
<organism evidence="2 3">
    <name type="scientific">Dothidotthia symphoricarpi CBS 119687</name>
    <dbReference type="NCBI Taxonomy" id="1392245"/>
    <lineage>
        <taxon>Eukaryota</taxon>
        <taxon>Fungi</taxon>
        <taxon>Dikarya</taxon>
        <taxon>Ascomycota</taxon>
        <taxon>Pezizomycotina</taxon>
        <taxon>Dothideomycetes</taxon>
        <taxon>Pleosporomycetidae</taxon>
        <taxon>Pleosporales</taxon>
        <taxon>Dothidotthiaceae</taxon>
        <taxon>Dothidotthia</taxon>
    </lineage>
</organism>
<dbReference type="Proteomes" id="UP000799771">
    <property type="component" value="Unassembled WGS sequence"/>
</dbReference>
<sequence>MSISSLQVAEPAHPFVLITGVIAGISIGVAILVTLVLCLLLWLIHHRKRAKEADSVAFNATDGQPFAEMEGHVFPELVCLESQPRDVASLDSGSILSTISEVGDGREDSIQEPIAAATEKWYPPPGWM</sequence>
<accession>A0A6A6AMS5</accession>
<proteinExistence type="predicted"/>
<keyword evidence="3" id="KW-1185">Reference proteome</keyword>
<dbReference type="EMBL" id="ML977499">
    <property type="protein sequence ID" value="KAF2133282.1"/>
    <property type="molecule type" value="Genomic_DNA"/>
</dbReference>
<dbReference type="RefSeq" id="XP_033527669.1">
    <property type="nucleotide sequence ID" value="XM_033670065.1"/>
</dbReference>